<reference evidence="1" key="1">
    <citation type="submission" date="2014-11" db="EMBL/GenBank/DDBJ databases">
        <authorList>
            <person name="Amaro Gonzalez C."/>
        </authorList>
    </citation>
    <scope>NUCLEOTIDE SEQUENCE</scope>
</reference>
<evidence type="ECO:0000313" key="1">
    <source>
        <dbReference type="EMBL" id="JAH82937.1"/>
    </source>
</evidence>
<accession>A0A0E9VXY5</accession>
<organism evidence="1">
    <name type="scientific">Anguilla anguilla</name>
    <name type="common">European freshwater eel</name>
    <name type="synonym">Muraena anguilla</name>
    <dbReference type="NCBI Taxonomy" id="7936"/>
    <lineage>
        <taxon>Eukaryota</taxon>
        <taxon>Metazoa</taxon>
        <taxon>Chordata</taxon>
        <taxon>Craniata</taxon>
        <taxon>Vertebrata</taxon>
        <taxon>Euteleostomi</taxon>
        <taxon>Actinopterygii</taxon>
        <taxon>Neopterygii</taxon>
        <taxon>Teleostei</taxon>
        <taxon>Anguilliformes</taxon>
        <taxon>Anguillidae</taxon>
        <taxon>Anguilla</taxon>
    </lineage>
</organism>
<reference evidence="1" key="2">
    <citation type="journal article" date="2015" name="Fish Shellfish Immunol.">
        <title>Early steps in the European eel (Anguilla anguilla)-Vibrio vulnificus interaction in the gills: Role of the RtxA13 toxin.</title>
        <authorList>
            <person name="Callol A."/>
            <person name="Pajuelo D."/>
            <person name="Ebbesson L."/>
            <person name="Teles M."/>
            <person name="MacKenzie S."/>
            <person name="Amaro C."/>
        </authorList>
    </citation>
    <scope>NUCLEOTIDE SEQUENCE</scope>
</reference>
<sequence length="45" mass="5074">MNWQLAVQALEGMDTSQHSATACKCNRRSFIQIKDFKKTLGMDLG</sequence>
<proteinExistence type="predicted"/>
<dbReference type="EMBL" id="GBXM01025640">
    <property type="protein sequence ID" value="JAH82937.1"/>
    <property type="molecule type" value="Transcribed_RNA"/>
</dbReference>
<name>A0A0E9VXY5_ANGAN</name>
<protein>
    <submittedName>
        <fullName evidence="1">Uncharacterized protein</fullName>
    </submittedName>
</protein>
<dbReference type="AlphaFoldDB" id="A0A0E9VXY5"/>